<dbReference type="HOGENOM" id="CLU_2022559_0_0_6"/>
<dbReference type="RefSeq" id="WP_016535289.1">
    <property type="nucleotide sequence ID" value="NZ_KE161030.1"/>
</dbReference>
<accession>S3J3D5</accession>
<proteinExistence type="predicted"/>
<dbReference type="AlphaFoldDB" id="S3J3D5"/>
<dbReference type="Proteomes" id="UP000014585">
    <property type="component" value="Unassembled WGS sequence"/>
</dbReference>
<sequence>MHLPLSGIPIWYNRCERCGLLFTTAFDDWQVSDYQQAIYNQAYERVDPDYVSRRAEQNADMIASMLPGEREVRLMDHWYIAPRNGHITLHTRRSLAHLFAEHGYQVNHLSNSLHLAKRHHHE</sequence>
<name>S3J3D5_9ENTR</name>
<dbReference type="PATRIC" id="fig|566551.4.peg.879"/>
<comment type="caution">
    <text evidence="1">The sequence shown here is derived from an EMBL/GenBank/DDBJ whole genome shotgun (WGS) entry which is preliminary data.</text>
</comment>
<evidence type="ECO:0000313" key="2">
    <source>
        <dbReference type="Proteomes" id="UP000014585"/>
    </source>
</evidence>
<evidence type="ECO:0000313" key="1">
    <source>
        <dbReference type="EMBL" id="EPF19226.1"/>
    </source>
</evidence>
<protein>
    <submittedName>
        <fullName evidence="1">Uncharacterized protein</fullName>
    </submittedName>
</protein>
<gene>
    <name evidence="1" type="ORF">HMPREF0201_00956</name>
</gene>
<dbReference type="STRING" id="566551.HMPREF0201_00956"/>
<organism evidence="1 2">
    <name type="scientific">Cedecea davisae DSM 4568</name>
    <dbReference type="NCBI Taxonomy" id="566551"/>
    <lineage>
        <taxon>Bacteria</taxon>
        <taxon>Pseudomonadati</taxon>
        <taxon>Pseudomonadota</taxon>
        <taxon>Gammaproteobacteria</taxon>
        <taxon>Enterobacterales</taxon>
        <taxon>Enterobacteriaceae</taxon>
        <taxon>Cedecea</taxon>
    </lineage>
</organism>
<dbReference type="EMBL" id="ATDT01000005">
    <property type="protein sequence ID" value="EPF19226.1"/>
    <property type="molecule type" value="Genomic_DNA"/>
</dbReference>
<reference evidence="1 2" key="1">
    <citation type="submission" date="2013-04" db="EMBL/GenBank/DDBJ databases">
        <authorList>
            <person name="Weinstock G."/>
            <person name="Sodergren E."/>
            <person name="Lobos E.A."/>
            <person name="Fulton L."/>
            <person name="Fulton R."/>
            <person name="Courtney L."/>
            <person name="Fronick C."/>
            <person name="O'Laughlin M."/>
            <person name="Godfrey J."/>
            <person name="Wilson R.M."/>
            <person name="Miner T."/>
            <person name="Farmer C."/>
            <person name="Delehaunty K."/>
            <person name="Cordes M."/>
            <person name="Minx P."/>
            <person name="Tomlinson C."/>
            <person name="Chen J."/>
            <person name="Wollam A."/>
            <person name="Pepin K.H."/>
            <person name="Palsikar V.B."/>
            <person name="Zhang X."/>
            <person name="Suruliraj S."/>
            <person name="Perna N.T."/>
            <person name="Plunkett G."/>
            <person name="Warren W."/>
            <person name="Mitreva M."/>
            <person name="Mardis E.R."/>
            <person name="Wilson R.K."/>
        </authorList>
    </citation>
    <scope>NUCLEOTIDE SEQUENCE [LARGE SCALE GENOMIC DNA]</scope>
    <source>
        <strain evidence="1 2">DSM 4568</strain>
    </source>
</reference>
<dbReference type="OrthoDB" id="9791944at2"/>